<evidence type="ECO:0000256" key="6">
    <source>
        <dbReference type="ARBA" id="ARBA00022825"/>
    </source>
</evidence>
<evidence type="ECO:0000259" key="16">
    <source>
        <dbReference type="PROSITE" id="PS51829"/>
    </source>
</evidence>
<feature type="compositionally biased region" description="Basic residues" evidence="14">
    <location>
        <begin position="667"/>
        <end position="678"/>
    </location>
</feature>
<dbReference type="GO" id="GO:0016485">
    <property type="term" value="P:protein processing"/>
    <property type="evidence" value="ECO:0007669"/>
    <property type="project" value="TreeGrafter"/>
</dbReference>
<dbReference type="FunFam" id="3.40.50.200:FF:000021">
    <property type="entry name" value="Proprotein convertase subtilisin/kexin type 5a"/>
    <property type="match status" value="1"/>
</dbReference>
<dbReference type="InterPro" id="IPR002884">
    <property type="entry name" value="P_dom"/>
</dbReference>
<dbReference type="PRINTS" id="PR00723">
    <property type="entry name" value="SUBTILISIN"/>
</dbReference>
<dbReference type="SUPFAM" id="SSF52743">
    <property type="entry name" value="Subtilisin-like"/>
    <property type="match status" value="1"/>
</dbReference>
<name>A0AAV0VFZ5_9HEMI</name>
<dbReference type="Gene3D" id="2.60.120.260">
    <property type="entry name" value="Galactose-binding domain-like"/>
    <property type="match status" value="1"/>
</dbReference>
<sequence>MRSQKLFANMILSSTLLLLVWNACFLSASNDSGVKYFTNEWLVHVPLGEVMAREVARGVGMRYDGPDTDNDGFHRMTKTDIPSKLFNNNDGITRRLNNHEFVTVANQEAVKERSYRGVVQPRQVVPRFVVPRSNSLEHNSHVIPRHTQTQSNYQNAFNDEFWPDMWYFQDLRTNEKDPVLDMNIVPVFFELGITGKGVNITVPDDGLEWTHPEILPKFNPDLSWNYISNNNNIMPDKDGYGEYRSHGTRCAGEIIMQPNNGICGVGTAHGASLGGIKFLDDGSTDTREAKVLKYARNYVCIYSNSWGPADTGTFMEHLTDFVKRSLSKGIHQGRDGKGAIYVFAAGNGKTEGDNCACDGYVNSIYTIVVASCDDSGHVAHYSERCASIMATAYSGSGQEKNVLTADVNGKCTDKHTGTSAAAPLVSGIIALALSAKPELTWRDVQHLIAWTSQVAPLSDNYGWNRNKAGFFYSVDFGFGLVNAYKLVQEAMKWENVPEMSSCGIRMPKVRGFPVSRNRAARITVHSSGCEGLAGEIKYLEYVQLVLTMSYPKRGDIQIAMKSPLGTECRVLGNRPKDFNTNGLGRWTFSILAFWGESPKGNFVIDIFDTTGDASNKGRITEMTLSLHGTKDQPKVYQKGPRPYDDFKLAKPGDKPRFSNLSQSKGKSLVRPKVQKRPHVSSPINNDEFQIKEETKNQIQDDLMLHQNLIMEMEQEAANQEEEILQNITSNMINSAIDLDNDLDL</sequence>
<evidence type="ECO:0000256" key="8">
    <source>
        <dbReference type="ARBA" id="ARBA00023145"/>
    </source>
</evidence>
<dbReference type="GO" id="GO:0004252">
    <property type="term" value="F:serine-type endopeptidase activity"/>
    <property type="evidence" value="ECO:0007669"/>
    <property type="project" value="UniProtKB-UniRule"/>
</dbReference>
<dbReference type="GO" id="GO:0005802">
    <property type="term" value="C:trans-Golgi network"/>
    <property type="evidence" value="ECO:0007669"/>
    <property type="project" value="TreeGrafter"/>
</dbReference>
<dbReference type="InterPro" id="IPR008979">
    <property type="entry name" value="Galactose-bd-like_sf"/>
</dbReference>
<dbReference type="AlphaFoldDB" id="A0AAV0VFZ5"/>
<keyword evidence="13" id="KW-0175">Coiled coil</keyword>
<evidence type="ECO:0000256" key="9">
    <source>
        <dbReference type="ARBA" id="ARBA00023157"/>
    </source>
</evidence>
<dbReference type="Pfam" id="PF01483">
    <property type="entry name" value="P_proprotein"/>
    <property type="match status" value="1"/>
</dbReference>
<evidence type="ECO:0000313" key="18">
    <source>
        <dbReference type="Proteomes" id="UP001160148"/>
    </source>
</evidence>
<keyword evidence="7" id="KW-0106">Calcium</keyword>
<evidence type="ECO:0000256" key="3">
    <source>
        <dbReference type="ARBA" id="ARBA00022685"/>
    </source>
</evidence>
<evidence type="ECO:0000256" key="15">
    <source>
        <dbReference type="SAM" id="SignalP"/>
    </source>
</evidence>
<keyword evidence="18" id="KW-1185">Reference proteome</keyword>
<dbReference type="PROSITE" id="PS00138">
    <property type="entry name" value="SUBTILASE_SER"/>
    <property type="match status" value="1"/>
</dbReference>
<gene>
    <name evidence="17" type="ORF">MEUPH1_LOCUS400</name>
</gene>
<dbReference type="InterPro" id="IPR038466">
    <property type="entry name" value="S8_pro-domain_sf"/>
</dbReference>
<comment type="caution">
    <text evidence="17">The sequence shown here is derived from an EMBL/GenBank/DDBJ whole genome shotgun (WGS) entry which is preliminary data.</text>
</comment>
<feature type="coiled-coil region" evidence="13">
    <location>
        <begin position="695"/>
        <end position="730"/>
    </location>
</feature>
<dbReference type="PROSITE" id="PS51829">
    <property type="entry name" value="P_HOMO_B"/>
    <property type="match status" value="1"/>
</dbReference>
<keyword evidence="6 12" id="KW-0720">Serine protease</keyword>
<dbReference type="InterPro" id="IPR032815">
    <property type="entry name" value="S8_pro-domain"/>
</dbReference>
<evidence type="ECO:0000256" key="11">
    <source>
        <dbReference type="PIRSR" id="PIRSR615500-1"/>
    </source>
</evidence>
<evidence type="ECO:0000256" key="12">
    <source>
        <dbReference type="PROSITE-ProRule" id="PRU01240"/>
    </source>
</evidence>
<feature type="chain" id="PRO_5043684627" description="P/Homo B domain-containing protein" evidence="15">
    <location>
        <begin position="29"/>
        <end position="744"/>
    </location>
</feature>
<keyword evidence="10" id="KW-0325">Glycoprotein</keyword>
<keyword evidence="5 12" id="KW-0378">Hydrolase</keyword>
<feature type="active site" description="Charge relay system" evidence="11 12">
    <location>
        <position position="204"/>
    </location>
</feature>
<dbReference type="EMBL" id="CARXXK010000001">
    <property type="protein sequence ID" value="CAI6343083.1"/>
    <property type="molecule type" value="Genomic_DNA"/>
</dbReference>
<evidence type="ECO:0000256" key="5">
    <source>
        <dbReference type="ARBA" id="ARBA00022801"/>
    </source>
</evidence>
<keyword evidence="8" id="KW-0865">Zymogen</keyword>
<dbReference type="SUPFAM" id="SSF49785">
    <property type="entry name" value="Galactose-binding domain-like"/>
    <property type="match status" value="1"/>
</dbReference>
<feature type="active site" description="Charge relay system" evidence="11 12">
    <location>
        <position position="419"/>
    </location>
</feature>
<proteinExistence type="inferred from homology"/>
<dbReference type="InterPro" id="IPR015500">
    <property type="entry name" value="Peptidase_S8_subtilisin-rel"/>
</dbReference>
<evidence type="ECO:0000313" key="17">
    <source>
        <dbReference type="EMBL" id="CAI6343083.1"/>
    </source>
</evidence>
<feature type="domain" description="P/Homo B" evidence="16">
    <location>
        <begin position="495"/>
        <end position="632"/>
    </location>
</feature>
<organism evidence="17 18">
    <name type="scientific">Macrosiphum euphorbiae</name>
    <name type="common">potato aphid</name>
    <dbReference type="NCBI Taxonomy" id="13131"/>
    <lineage>
        <taxon>Eukaryota</taxon>
        <taxon>Metazoa</taxon>
        <taxon>Ecdysozoa</taxon>
        <taxon>Arthropoda</taxon>
        <taxon>Hexapoda</taxon>
        <taxon>Insecta</taxon>
        <taxon>Pterygota</taxon>
        <taxon>Neoptera</taxon>
        <taxon>Paraneoptera</taxon>
        <taxon>Hemiptera</taxon>
        <taxon>Sternorrhyncha</taxon>
        <taxon>Aphidomorpha</taxon>
        <taxon>Aphidoidea</taxon>
        <taxon>Aphididae</taxon>
        <taxon>Macrosiphini</taxon>
        <taxon>Macrosiphum</taxon>
    </lineage>
</organism>
<keyword evidence="2 12" id="KW-0645">Protease</keyword>
<dbReference type="InterPro" id="IPR023828">
    <property type="entry name" value="Peptidase_S8_Ser-AS"/>
</dbReference>
<evidence type="ECO:0000256" key="4">
    <source>
        <dbReference type="ARBA" id="ARBA00022729"/>
    </source>
</evidence>
<dbReference type="InterPro" id="IPR034182">
    <property type="entry name" value="Kexin/furin"/>
</dbReference>
<dbReference type="CDD" id="cd04059">
    <property type="entry name" value="Peptidases_S8_Protein_convertases_Kexins_Furin-like"/>
    <property type="match status" value="1"/>
</dbReference>
<reference evidence="17 18" key="1">
    <citation type="submission" date="2023-01" db="EMBL/GenBank/DDBJ databases">
        <authorList>
            <person name="Whitehead M."/>
        </authorList>
    </citation>
    <scope>NUCLEOTIDE SEQUENCE [LARGE SCALE GENOMIC DNA]</scope>
</reference>
<keyword evidence="9" id="KW-1015">Disulfide bond</keyword>
<dbReference type="InterPro" id="IPR000209">
    <property type="entry name" value="Peptidase_S8/S53_dom"/>
</dbReference>
<evidence type="ECO:0000256" key="10">
    <source>
        <dbReference type="ARBA" id="ARBA00023180"/>
    </source>
</evidence>
<dbReference type="GO" id="GO:0000139">
    <property type="term" value="C:Golgi membrane"/>
    <property type="evidence" value="ECO:0007669"/>
    <property type="project" value="TreeGrafter"/>
</dbReference>
<evidence type="ECO:0000256" key="7">
    <source>
        <dbReference type="ARBA" id="ARBA00022837"/>
    </source>
</evidence>
<evidence type="ECO:0000256" key="2">
    <source>
        <dbReference type="ARBA" id="ARBA00022670"/>
    </source>
</evidence>
<feature type="region of interest" description="Disordered" evidence="14">
    <location>
        <begin position="648"/>
        <end position="683"/>
    </location>
</feature>
<keyword evidence="4 15" id="KW-0732">Signal</keyword>
<comment type="similarity">
    <text evidence="1">Belongs to the peptidase S8 family. Furin subfamily.</text>
</comment>
<accession>A0AAV0VFZ5</accession>
<dbReference type="Pfam" id="PF00082">
    <property type="entry name" value="Peptidase_S8"/>
    <property type="match status" value="1"/>
</dbReference>
<dbReference type="PANTHER" id="PTHR42884">
    <property type="entry name" value="PROPROTEIN CONVERTASE SUBTILISIN/KEXIN-RELATED"/>
    <property type="match status" value="1"/>
</dbReference>
<dbReference type="InterPro" id="IPR036852">
    <property type="entry name" value="Peptidase_S8/S53_dom_sf"/>
</dbReference>
<dbReference type="PANTHER" id="PTHR42884:SF14">
    <property type="entry name" value="NEUROENDOCRINE CONVERTASE 1"/>
    <property type="match status" value="1"/>
</dbReference>
<evidence type="ECO:0000256" key="14">
    <source>
        <dbReference type="SAM" id="MobiDB-lite"/>
    </source>
</evidence>
<feature type="active site" description="Charge relay system" evidence="11 12">
    <location>
        <position position="246"/>
    </location>
</feature>
<dbReference type="PROSITE" id="PS51892">
    <property type="entry name" value="SUBTILASE"/>
    <property type="match status" value="1"/>
</dbReference>
<dbReference type="Pfam" id="PF16470">
    <property type="entry name" value="S8_pro-domain"/>
    <property type="match status" value="1"/>
</dbReference>
<evidence type="ECO:0000256" key="1">
    <source>
        <dbReference type="ARBA" id="ARBA00005325"/>
    </source>
</evidence>
<dbReference type="SUPFAM" id="SSF54897">
    <property type="entry name" value="Protease propeptides/inhibitors"/>
    <property type="match status" value="1"/>
</dbReference>
<dbReference type="Proteomes" id="UP001160148">
    <property type="component" value="Unassembled WGS sequence"/>
</dbReference>
<protein>
    <recommendedName>
        <fullName evidence="16">P/Homo B domain-containing protein</fullName>
    </recommendedName>
</protein>
<evidence type="ECO:0000256" key="13">
    <source>
        <dbReference type="SAM" id="Coils"/>
    </source>
</evidence>
<dbReference type="Gene3D" id="3.40.50.200">
    <property type="entry name" value="Peptidase S8/S53 domain"/>
    <property type="match status" value="1"/>
</dbReference>
<keyword evidence="3" id="KW-0165">Cleavage on pair of basic residues</keyword>
<dbReference type="Gene3D" id="3.30.70.850">
    <property type="entry name" value="Peptidase S8, pro-domain"/>
    <property type="match status" value="1"/>
</dbReference>
<feature type="signal peptide" evidence="15">
    <location>
        <begin position="1"/>
        <end position="28"/>
    </location>
</feature>